<dbReference type="Proteomes" id="UP000031599">
    <property type="component" value="Unassembled WGS sequence"/>
</dbReference>
<reference evidence="1 2" key="1">
    <citation type="submission" date="2014-12" db="EMBL/GenBank/DDBJ databases">
        <title>Genome assembly of Enhygromyxa salina DSM 15201.</title>
        <authorList>
            <person name="Sharma G."/>
            <person name="Subramanian S."/>
        </authorList>
    </citation>
    <scope>NUCLEOTIDE SEQUENCE [LARGE SCALE GENOMIC DNA]</scope>
    <source>
        <strain evidence="1 2">DSM 15201</strain>
    </source>
</reference>
<name>A0A0C2D6Z7_9BACT</name>
<dbReference type="EMBL" id="JMCC02000007">
    <property type="protein sequence ID" value="KIG18961.1"/>
    <property type="molecule type" value="Genomic_DNA"/>
</dbReference>
<sequence length="39" mass="4619">MEPVKTRSLQVTYEQRRSAWNVDLDQIRWSGVHAFGLFP</sequence>
<proteinExistence type="predicted"/>
<organism evidence="1 2">
    <name type="scientific">Enhygromyxa salina</name>
    <dbReference type="NCBI Taxonomy" id="215803"/>
    <lineage>
        <taxon>Bacteria</taxon>
        <taxon>Pseudomonadati</taxon>
        <taxon>Myxococcota</taxon>
        <taxon>Polyangia</taxon>
        <taxon>Nannocystales</taxon>
        <taxon>Nannocystaceae</taxon>
        <taxon>Enhygromyxa</taxon>
    </lineage>
</organism>
<evidence type="ECO:0000313" key="1">
    <source>
        <dbReference type="EMBL" id="KIG18961.1"/>
    </source>
</evidence>
<comment type="caution">
    <text evidence="1">The sequence shown here is derived from an EMBL/GenBank/DDBJ whole genome shotgun (WGS) entry which is preliminary data.</text>
</comment>
<gene>
    <name evidence="1" type="ORF">DB30_06572</name>
</gene>
<dbReference type="AlphaFoldDB" id="A0A0C2D6Z7"/>
<evidence type="ECO:0000313" key="2">
    <source>
        <dbReference type="Proteomes" id="UP000031599"/>
    </source>
</evidence>
<accession>A0A0C2D6Z7</accession>
<protein>
    <submittedName>
        <fullName evidence="1">Uncharacterized protein</fullName>
    </submittedName>
</protein>